<dbReference type="Proteomes" id="UP001303902">
    <property type="component" value="Chromosome"/>
</dbReference>
<dbReference type="EMBL" id="CP129118">
    <property type="protein sequence ID" value="WOV87425.1"/>
    <property type="molecule type" value="Genomic_DNA"/>
</dbReference>
<gene>
    <name evidence="2" type="ORF">QWT69_16485</name>
</gene>
<feature type="coiled-coil region" evidence="1">
    <location>
        <begin position="77"/>
        <end position="111"/>
    </location>
</feature>
<feature type="coiled-coil region" evidence="1">
    <location>
        <begin position="278"/>
        <end position="312"/>
    </location>
</feature>
<keyword evidence="1" id="KW-0175">Coiled coil</keyword>
<keyword evidence="3" id="KW-1185">Reference proteome</keyword>
<evidence type="ECO:0000313" key="2">
    <source>
        <dbReference type="EMBL" id="WOV87425.1"/>
    </source>
</evidence>
<organism evidence="2 3">
    <name type="scientific">Sporosarcina oncorhynchi</name>
    <dbReference type="NCBI Taxonomy" id="3056444"/>
    <lineage>
        <taxon>Bacteria</taxon>
        <taxon>Bacillati</taxon>
        <taxon>Bacillota</taxon>
        <taxon>Bacilli</taxon>
        <taxon>Bacillales</taxon>
        <taxon>Caryophanaceae</taxon>
        <taxon>Sporosarcina</taxon>
    </lineage>
</organism>
<reference evidence="2 3" key="1">
    <citation type="submission" date="2023-06" db="EMBL/GenBank/DDBJ databases">
        <title>Sporosarcina sp. nov., isolated from Korean tranditional fermented seafood 'Jeotgal'.</title>
        <authorList>
            <person name="Yang A.I."/>
            <person name="Shin N.-R."/>
        </authorList>
    </citation>
    <scope>NUCLEOTIDE SEQUENCE [LARGE SCALE GENOMIC DNA]</scope>
    <source>
        <strain evidence="2 3">T2O-4</strain>
    </source>
</reference>
<evidence type="ECO:0000256" key="1">
    <source>
        <dbReference type="SAM" id="Coils"/>
    </source>
</evidence>
<accession>A0ABZ0L5K2</accession>
<name>A0ABZ0L5K2_9BACL</name>
<sequence>MRADIHERQMELTTLRNERDRVRRRLEGAEVQYKAALETRGRLEWQLSKEQQDVIKLGKFSFMNKLKELTGKWDAQMEKEINEVAEVELKFNEAEKTLMDLEAEVGRLREQMNNPDFQYVDEDWADFLREKEIWIRQNDTTANATLQQIADGRVRIGSMKREIDEALEAGDKAIRALDAALDKLGNAESLSVWDTFLGGGMIVSALKYSEMGSSDDLVHRAQRALRHYETELMDVQNVATESFEVNQKDIFTFTDIFFDNIFSDWMAHSRISEGKTKLNAILADVRRVQDRLKRKRDEAIEEEKRLNEQEQAIIVS</sequence>
<feature type="coiled-coil region" evidence="1">
    <location>
        <begin position="5"/>
        <end position="39"/>
    </location>
</feature>
<proteinExistence type="predicted"/>
<evidence type="ECO:0000313" key="3">
    <source>
        <dbReference type="Proteomes" id="UP001303902"/>
    </source>
</evidence>
<protein>
    <submittedName>
        <fullName evidence="2">Uncharacterized protein</fullName>
    </submittedName>
</protein>
<dbReference type="RefSeq" id="WP_317967532.1">
    <property type="nucleotide sequence ID" value="NZ_CP129118.1"/>
</dbReference>